<dbReference type="STRING" id="927083.DB32_000001"/>
<name>A0A0F6YFR8_9BACT</name>
<reference evidence="1 2" key="1">
    <citation type="submission" date="2015-03" db="EMBL/GenBank/DDBJ databases">
        <title>Genome assembly of Sandaracinus amylolyticus DSM 53668.</title>
        <authorList>
            <person name="Sharma G."/>
            <person name="Subramanian S."/>
        </authorList>
    </citation>
    <scope>NUCLEOTIDE SEQUENCE [LARGE SCALE GENOMIC DNA]</scope>
    <source>
        <strain evidence="1 2">DSM 53668</strain>
    </source>
</reference>
<dbReference type="EMBL" id="CP011125">
    <property type="protein sequence ID" value="AKF02853.1"/>
    <property type="molecule type" value="Genomic_DNA"/>
</dbReference>
<proteinExistence type="predicted"/>
<dbReference type="KEGG" id="samy:DB32_000001"/>
<gene>
    <name evidence="1" type="ORF">DB32_000001</name>
</gene>
<evidence type="ECO:0000313" key="1">
    <source>
        <dbReference type="EMBL" id="AKF02853.1"/>
    </source>
</evidence>
<protein>
    <submittedName>
        <fullName evidence="1">Uncharacterized protein</fullName>
    </submittedName>
</protein>
<dbReference type="AlphaFoldDB" id="A0A0F6YFR8"/>
<keyword evidence="2" id="KW-1185">Reference proteome</keyword>
<dbReference type="Proteomes" id="UP000034883">
    <property type="component" value="Chromosome"/>
</dbReference>
<organism evidence="1 2">
    <name type="scientific">Sandaracinus amylolyticus</name>
    <dbReference type="NCBI Taxonomy" id="927083"/>
    <lineage>
        <taxon>Bacteria</taxon>
        <taxon>Pseudomonadati</taxon>
        <taxon>Myxococcota</taxon>
        <taxon>Polyangia</taxon>
        <taxon>Polyangiales</taxon>
        <taxon>Sandaracinaceae</taxon>
        <taxon>Sandaracinus</taxon>
    </lineage>
</organism>
<evidence type="ECO:0000313" key="2">
    <source>
        <dbReference type="Proteomes" id="UP000034883"/>
    </source>
</evidence>
<accession>A0A0F6YFR8</accession>
<sequence>MHLSCGLDRGHTSFEDRVGFGGELLEGRLHARARMRAWPPSSAHAEAISAAIESRIIAAQHSAHVV</sequence>